<evidence type="ECO:0000313" key="1">
    <source>
        <dbReference type="EMBL" id="KAI3750871.1"/>
    </source>
</evidence>
<comment type="caution">
    <text evidence="1">The sequence shown here is derived from an EMBL/GenBank/DDBJ whole genome shotgun (WGS) entry which is preliminary data.</text>
</comment>
<evidence type="ECO:0000313" key="2">
    <source>
        <dbReference type="Proteomes" id="UP001055811"/>
    </source>
</evidence>
<sequence length="181" mass="19931">MMGTSEKSVQLKVFVDKEKKKVIFGEAEEDFVDILFSFMTLPLGTIAKLLSKHADSVGSLTSLYESAVSLSDFLPKVTANYLRVTDFLPIYEEGTCPGHFLKEQAPFIIFKDLLEIIASPSIATFLKFNTLGVPVDDMEVVEMSFGEHEALLLLKASLTSTSALTEIVNASRKKPKVESST</sequence>
<gene>
    <name evidence="1" type="ORF">L2E82_21748</name>
</gene>
<dbReference type="Proteomes" id="UP001055811">
    <property type="component" value="Linkage Group LG04"/>
</dbReference>
<keyword evidence="2" id="KW-1185">Reference proteome</keyword>
<dbReference type="EMBL" id="CM042012">
    <property type="protein sequence ID" value="KAI3750871.1"/>
    <property type="molecule type" value="Genomic_DNA"/>
</dbReference>
<reference evidence="2" key="1">
    <citation type="journal article" date="2022" name="Mol. Ecol. Resour.">
        <title>The genomes of chicory, endive, great burdock and yacon provide insights into Asteraceae palaeo-polyploidization history and plant inulin production.</title>
        <authorList>
            <person name="Fan W."/>
            <person name="Wang S."/>
            <person name="Wang H."/>
            <person name="Wang A."/>
            <person name="Jiang F."/>
            <person name="Liu H."/>
            <person name="Zhao H."/>
            <person name="Xu D."/>
            <person name="Zhang Y."/>
        </authorList>
    </citation>
    <scope>NUCLEOTIDE SEQUENCE [LARGE SCALE GENOMIC DNA]</scope>
    <source>
        <strain evidence="2">cv. Punajuju</strain>
    </source>
</reference>
<proteinExistence type="predicted"/>
<accession>A0ACB9DWK7</accession>
<name>A0ACB9DWK7_CICIN</name>
<reference evidence="1 2" key="2">
    <citation type="journal article" date="2022" name="Mol. Ecol. Resour.">
        <title>The genomes of chicory, endive, great burdock and yacon provide insights into Asteraceae paleo-polyploidization history and plant inulin production.</title>
        <authorList>
            <person name="Fan W."/>
            <person name="Wang S."/>
            <person name="Wang H."/>
            <person name="Wang A."/>
            <person name="Jiang F."/>
            <person name="Liu H."/>
            <person name="Zhao H."/>
            <person name="Xu D."/>
            <person name="Zhang Y."/>
        </authorList>
    </citation>
    <scope>NUCLEOTIDE SEQUENCE [LARGE SCALE GENOMIC DNA]</scope>
    <source>
        <strain evidence="2">cv. Punajuju</strain>
        <tissue evidence="1">Leaves</tissue>
    </source>
</reference>
<protein>
    <submittedName>
        <fullName evidence="1">Uncharacterized protein</fullName>
    </submittedName>
</protein>
<organism evidence="1 2">
    <name type="scientific">Cichorium intybus</name>
    <name type="common">Chicory</name>
    <dbReference type="NCBI Taxonomy" id="13427"/>
    <lineage>
        <taxon>Eukaryota</taxon>
        <taxon>Viridiplantae</taxon>
        <taxon>Streptophyta</taxon>
        <taxon>Embryophyta</taxon>
        <taxon>Tracheophyta</taxon>
        <taxon>Spermatophyta</taxon>
        <taxon>Magnoliopsida</taxon>
        <taxon>eudicotyledons</taxon>
        <taxon>Gunneridae</taxon>
        <taxon>Pentapetalae</taxon>
        <taxon>asterids</taxon>
        <taxon>campanulids</taxon>
        <taxon>Asterales</taxon>
        <taxon>Asteraceae</taxon>
        <taxon>Cichorioideae</taxon>
        <taxon>Cichorieae</taxon>
        <taxon>Cichoriinae</taxon>
        <taxon>Cichorium</taxon>
    </lineage>
</organism>